<dbReference type="Gene3D" id="3.40.710.10">
    <property type="entry name" value="DD-peptidase/beta-lactamase superfamily"/>
    <property type="match status" value="1"/>
</dbReference>
<dbReference type="InterPro" id="IPR012338">
    <property type="entry name" value="Beta-lactam/transpept-like"/>
</dbReference>
<dbReference type="InterPro" id="IPR011009">
    <property type="entry name" value="Kinase-like_dom_sf"/>
</dbReference>
<dbReference type="Proteomes" id="UP000028834">
    <property type="component" value="Unassembled WGS sequence"/>
</dbReference>
<evidence type="ECO:0000313" key="5">
    <source>
        <dbReference type="Proteomes" id="UP000028834"/>
    </source>
</evidence>
<dbReference type="InterPro" id="IPR004147">
    <property type="entry name" value="ABC1_dom"/>
</dbReference>
<feature type="compositionally biased region" description="Basic and acidic residues" evidence="1">
    <location>
        <begin position="670"/>
        <end position="688"/>
    </location>
</feature>
<evidence type="ECO:0000259" key="2">
    <source>
        <dbReference type="Pfam" id="PF00144"/>
    </source>
</evidence>
<reference evidence="4 5" key="1">
    <citation type="submission" date="2014-05" db="EMBL/GenBank/DDBJ databases">
        <authorList>
            <person name="Sibley D."/>
            <person name="Venepally P."/>
            <person name="Karamycheva S."/>
            <person name="Hadjithomas M."/>
            <person name="Khan A."/>
            <person name="Brunk B."/>
            <person name="Roos D."/>
            <person name="Caler E."/>
            <person name="Lorenzi H."/>
        </authorList>
    </citation>
    <scope>NUCLEOTIDE SEQUENCE [LARGE SCALE GENOMIC DNA]</scope>
    <source>
        <strain evidence="4 5">RUB</strain>
    </source>
</reference>
<dbReference type="PANTHER" id="PTHR43173:SF3">
    <property type="entry name" value="ABC1 FAMILY PROTEIN"/>
    <property type="match status" value="1"/>
</dbReference>
<dbReference type="OrthoDB" id="331183at2759"/>
<feature type="region of interest" description="Disordered" evidence="1">
    <location>
        <begin position="670"/>
        <end position="726"/>
    </location>
</feature>
<feature type="compositionally biased region" description="Low complexity" evidence="1">
    <location>
        <begin position="1153"/>
        <end position="1163"/>
    </location>
</feature>
<comment type="caution">
    <text evidence="4">The sequence shown here is derived from an EMBL/GenBank/DDBJ whole genome shotgun (WGS) entry which is preliminary data.</text>
</comment>
<dbReference type="InterPro" id="IPR051130">
    <property type="entry name" value="Mito_struct-func_regulator"/>
</dbReference>
<dbReference type="InterPro" id="IPR001466">
    <property type="entry name" value="Beta-lactam-related"/>
</dbReference>
<feature type="compositionally biased region" description="Low complexity" evidence="1">
    <location>
        <begin position="1238"/>
        <end position="1264"/>
    </location>
</feature>
<gene>
    <name evidence="4" type="ORF">TGRUB_246600</name>
</gene>
<feature type="compositionally biased region" description="Low complexity" evidence="1">
    <location>
        <begin position="1215"/>
        <end position="1225"/>
    </location>
</feature>
<accession>A0A086M6R7</accession>
<feature type="compositionally biased region" description="Basic and acidic residues" evidence="1">
    <location>
        <begin position="1274"/>
        <end position="1284"/>
    </location>
</feature>
<feature type="compositionally biased region" description="Basic residues" evidence="1">
    <location>
        <begin position="1407"/>
        <end position="1416"/>
    </location>
</feature>
<proteinExistence type="predicted"/>
<organism evidence="4 5">
    <name type="scientific">Toxoplasma gondii RUB</name>
    <dbReference type="NCBI Taxonomy" id="935652"/>
    <lineage>
        <taxon>Eukaryota</taxon>
        <taxon>Sar</taxon>
        <taxon>Alveolata</taxon>
        <taxon>Apicomplexa</taxon>
        <taxon>Conoidasida</taxon>
        <taxon>Coccidia</taxon>
        <taxon>Eucoccidiorida</taxon>
        <taxon>Eimeriorina</taxon>
        <taxon>Sarcocystidae</taxon>
        <taxon>Toxoplasma</taxon>
    </lineage>
</organism>
<evidence type="ECO:0000259" key="3">
    <source>
        <dbReference type="Pfam" id="PF03109"/>
    </source>
</evidence>
<dbReference type="SUPFAM" id="SSF56601">
    <property type="entry name" value="beta-lactamase/transpeptidase-like"/>
    <property type="match status" value="1"/>
</dbReference>
<sequence length="1901" mass="205479">MEQWNRKWRTLWCWSNVYVGWKVSQARARALPKEEQAEFWEQRHEHFANVIWENIKELRGWWVKVGQFMSTRSDLLPQQYIHHLVKLQDMMPTSDFASIRQTIADELGDVDEIFERIDPVALASASIGQVHRAWLKDGSPVVVKVQHADVETLLSHDMQNLKQLSWAFGLLESGLNFAPILEEWQKAAAKELDFRYELAHQLRAYEGLRKSGIDVKIPKPYPEFTAKKVMVMEFVNGFKITDTEKLDAHNVDRRELMFKLCDSFAYQIHIDGLFNGDPHPGNILVEVDAATGEATPIILDWGLVKEFDAKGQLAFAKLVYAVASMNVMGLMEAFEDMGFKFKEGAGAVIDPEVYMDALRIALRDGEVEKEETEALKKSAGETLGAAQKAGLNRQKLQEKNPLEDWPRDIIFFVRVASLLHGLCVQLNVHLPFLQIMVKRAQECLFERYVPPSPLIYVKRLGSQNTARPRTELEGRVHRLLRSLFQRGLVLGCQVAVVKDGALLVDACIGKMGPVDARPVTSDSLFCGYCVSKGILTTALLKLVSDGEVQLDDLVSNWWDGFIRYGKKNITIRQLLSHRAGLHRALPVNLTLSKLTDYAAMVGVIEDAAPATVPGLVGRYAYLTYGWAVSELVASVACTPVEDFILDKMLRPFGLENSIFLPVPEDGLFGEKLEDSDTRNTAPKADDAKTLTPAGAESAARPSSRGAQHEAPKNPEKEQGGGGSLSAASAVSAFSSFTKSLASGQQLLTERLGQRFLRREDSSASGTRSLDGERKGGDEGGSEPQAGTAEGDAKQREQGGAADSREMTVQGPRLESPRPRPLRPSACCQDGDASEVCASAPSPPEHGAAGGAADDGLFPAARSAPLSAYGSPLGSPCAQSVTLEGGRDFEELAVPKREQPRDSSPAASLFSRRVSALASSFRSLLRSRRPGSTEQPGKSLSCDEGEAKRGVGCDEKVEKKSEQTVGGASAKWCTDRSHTSEKAGWARATGLRDRATSGKSRSFFFKAKSEKQGRGLSVILHAPESPASPDDAEAGSVLLYHGDPGGASREGSLSGEHDVQTPLTDSRKGNEGALKRYRRGTSACTLDSSVASTATKAGILEDESDRRSAYYSVSSEDCESCCCTSSRRPSSDSRADVLCTERPGDESASGNNASTSSLHAESSSQRAEAKGNEVSHCGEVLDARLEFSSVDSEGKSKASDPAGGATGGGSPCLGPSASDSAASTSTGKQMPACKTQDIPSTSSPFSEELSSSLPSSLRSSASSLSTQRGVSAEGLSKEDTLETRARFPPSVCTVTAKTPLFWRITSARRRISFGNVTQQEVMEKLQAAKKYAEAQSGDKDAEEQKELATNRARQRQRLHKERALRKLRRARPAGAGGEVWRREAEGRGGEPVSSEAARASDAEQMARNSRRRSGGRRRHDDSSGMGRAESGNRLERQRRRSSGEVDSDGVSPRERLGGEELVLRRRRGDEKISGEGRESRRDLQRARPSDRRESQRHSPSLNDSKMRNEGRQQSLLSPATALSVLSSRVSSRRGSSSGRSSGSRDDDFPHLPFGDSLLLSSRSPSLSGEEKAAAGALDSGLRAPQPAAAPVSLSPQVQGEAPVPRVSALDLIRKKPHVMDPLLYDSRRILCKRVPPTNGRFTACGLARLYAAIAAGELLDGPTLEAARTPATVDDSLETLLLTGGGSRVWGLGYQLYECSKVDANHLALPPPPSPGSLMRLRAAQSFSRRQSLHPSSAVAAARFLRCQYSGEAPAGGVSPVAAGFAGASSTAPTVGHSSSLGIQPPQEVGRDAHAEGGVVGARSPRAGGVGRPRMLSPCRRDDRRTVTGFGHGDFGGSVALCFPELNLSIAILVNDVLTGPQASREILEFLLRKFGLEPRWTTAVDFEEVLANLTPKPERSK</sequence>
<feature type="region of interest" description="Disordered" evidence="1">
    <location>
        <begin position="924"/>
        <end position="951"/>
    </location>
</feature>
<dbReference type="VEuPathDB" id="ToxoDB:TGRUB_246600"/>
<evidence type="ECO:0000313" key="4">
    <source>
        <dbReference type="EMBL" id="KFG64585.1"/>
    </source>
</evidence>
<protein>
    <submittedName>
        <fullName evidence="4">ABC1 family protein</fullName>
    </submittedName>
</protein>
<feature type="compositionally biased region" description="Basic and acidic residues" evidence="1">
    <location>
        <begin position="1450"/>
        <end position="1495"/>
    </location>
</feature>
<feature type="compositionally biased region" description="Basic and acidic residues" evidence="1">
    <location>
        <begin position="884"/>
        <end position="900"/>
    </location>
</feature>
<feature type="compositionally biased region" description="Low complexity" evidence="1">
    <location>
        <begin position="844"/>
        <end position="860"/>
    </location>
</feature>
<feature type="compositionally biased region" description="Basic and acidic residues" evidence="1">
    <location>
        <begin position="1329"/>
        <end position="1347"/>
    </location>
</feature>
<evidence type="ECO:0000256" key="1">
    <source>
        <dbReference type="SAM" id="MobiDB-lite"/>
    </source>
</evidence>
<feature type="region of interest" description="Disordered" evidence="1">
    <location>
        <begin position="757"/>
        <end position="908"/>
    </location>
</feature>
<feature type="region of interest" description="Disordered" evidence="1">
    <location>
        <begin position="1187"/>
        <end position="1288"/>
    </location>
</feature>
<feature type="region of interest" description="Disordered" evidence="1">
    <location>
        <begin position="1328"/>
        <end position="1548"/>
    </location>
</feature>
<dbReference type="EMBL" id="AFYV02000585">
    <property type="protein sequence ID" value="KFG64585.1"/>
    <property type="molecule type" value="Genomic_DNA"/>
</dbReference>
<feature type="domain" description="ABC1 atypical kinase-like" evidence="3">
    <location>
        <begin position="86"/>
        <end position="332"/>
    </location>
</feature>
<name>A0A086M6R7_TOXGO</name>
<dbReference type="CDD" id="cd05121">
    <property type="entry name" value="ABC1_ADCK3-like"/>
    <property type="match status" value="1"/>
</dbReference>
<feature type="region of interest" description="Disordered" evidence="1">
    <location>
        <begin position="963"/>
        <end position="992"/>
    </location>
</feature>
<feature type="domain" description="Beta-lactamase-related" evidence="2">
    <location>
        <begin position="480"/>
        <end position="757"/>
    </location>
</feature>
<dbReference type="SUPFAM" id="SSF56112">
    <property type="entry name" value="Protein kinase-like (PK-like)"/>
    <property type="match status" value="1"/>
</dbReference>
<feature type="compositionally biased region" description="Basic residues" evidence="1">
    <location>
        <begin position="1351"/>
        <end position="1370"/>
    </location>
</feature>
<dbReference type="Pfam" id="PF00144">
    <property type="entry name" value="Beta-lactamase"/>
    <property type="match status" value="1"/>
</dbReference>
<feature type="compositionally biased region" description="Low complexity" evidence="1">
    <location>
        <begin position="1521"/>
        <end position="1540"/>
    </location>
</feature>
<feature type="compositionally biased region" description="Basic and acidic residues" evidence="1">
    <location>
        <begin position="1378"/>
        <end position="1387"/>
    </location>
</feature>
<dbReference type="Pfam" id="PF03109">
    <property type="entry name" value="ABC1"/>
    <property type="match status" value="1"/>
</dbReference>
<dbReference type="PANTHER" id="PTHR43173">
    <property type="entry name" value="ABC1 FAMILY PROTEIN"/>
    <property type="match status" value="1"/>
</dbReference>
<feature type="region of interest" description="Disordered" evidence="1">
    <location>
        <begin position="1020"/>
        <end position="1077"/>
    </location>
</feature>
<feature type="compositionally biased region" description="Basic and acidic residues" evidence="1">
    <location>
        <begin position="1054"/>
        <end position="1073"/>
    </location>
</feature>
<feature type="compositionally biased region" description="Basic and acidic residues" evidence="1">
    <location>
        <begin position="706"/>
        <end position="718"/>
    </location>
</feature>
<feature type="region of interest" description="Disordered" evidence="1">
    <location>
        <begin position="1113"/>
        <end position="1174"/>
    </location>
</feature>